<name>A0A8X8W4C6_SALSN</name>
<dbReference type="PANTHER" id="PTHR34046">
    <property type="entry name" value="OS06G0218800 PROTEIN"/>
    <property type="match status" value="1"/>
</dbReference>
<evidence type="ECO:0000256" key="1">
    <source>
        <dbReference type="SAM" id="MobiDB-lite"/>
    </source>
</evidence>
<gene>
    <name evidence="2" type="ORF">SASPL_152816</name>
</gene>
<organism evidence="2">
    <name type="scientific">Salvia splendens</name>
    <name type="common">Scarlet sage</name>
    <dbReference type="NCBI Taxonomy" id="180675"/>
    <lineage>
        <taxon>Eukaryota</taxon>
        <taxon>Viridiplantae</taxon>
        <taxon>Streptophyta</taxon>
        <taxon>Embryophyta</taxon>
        <taxon>Tracheophyta</taxon>
        <taxon>Spermatophyta</taxon>
        <taxon>Magnoliopsida</taxon>
        <taxon>eudicotyledons</taxon>
        <taxon>Gunneridae</taxon>
        <taxon>Pentapetalae</taxon>
        <taxon>asterids</taxon>
        <taxon>lamiids</taxon>
        <taxon>Lamiales</taxon>
        <taxon>Lamiaceae</taxon>
        <taxon>Nepetoideae</taxon>
        <taxon>Mentheae</taxon>
        <taxon>Salviinae</taxon>
        <taxon>Salvia</taxon>
        <taxon>Salvia subgen. Calosphace</taxon>
        <taxon>core Calosphace</taxon>
    </lineage>
</organism>
<proteinExistence type="predicted"/>
<evidence type="ECO:0000313" key="2">
    <source>
        <dbReference type="EMBL" id="KAG6387624.1"/>
    </source>
</evidence>
<dbReference type="AlphaFoldDB" id="A0A8X8W4C6"/>
<sequence length="148" mass="16729">MESLMRRPKIHKAYGRTKANAPCKRHPKHIQSPGVCSRCLNEKLFRLANGRAKRPAIYSASSLSSSSSSYISSLSSSDESSYSSPVLSYAPSRLLKKETLKKSRSTSQAWREEEDRSVGILKRGFWSKLLPTKNKALMHSRTTRERVQ</sequence>
<feature type="region of interest" description="Disordered" evidence="1">
    <location>
        <begin position="58"/>
        <end position="85"/>
    </location>
</feature>
<comment type="caution">
    <text evidence="2">The sequence shown here is derived from an EMBL/GenBank/DDBJ whole genome shotgun (WGS) entry which is preliminary data.</text>
</comment>
<keyword evidence="3" id="KW-1185">Reference proteome</keyword>
<feature type="region of interest" description="Disordered" evidence="1">
    <location>
        <begin position="1"/>
        <end position="28"/>
    </location>
</feature>
<dbReference type="Proteomes" id="UP000298416">
    <property type="component" value="Unassembled WGS sequence"/>
</dbReference>
<feature type="compositionally biased region" description="Basic residues" evidence="1">
    <location>
        <begin position="1"/>
        <end position="15"/>
    </location>
</feature>
<dbReference type="EMBL" id="PNBA02000021">
    <property type="protein sequence ID" value="KAG6387624.1"/>
    <property type="molecule type" value="Genomic_DNA"/>
</dbReference>
<dbReference type="PANTHER" id="PTHR34046:SF7">
    <property type="entry name" value="DUF740 FAMILY PROTEIN"/>
    <property type="match status" value="1"/>
</dbReference>
<evidence type="ECO:0000313" key="3">
    <source>
        <dbReference type="Proteomes" id="UP000298416"/>
    </source>
</evidence>
<reference evidence="2" key="2">
    <citation type="submission" date="2020-08" db="EMBL/GenBank/DDBJ databases">
        <title>Plant Genome Project.</title>
        <authorList>
            <person name="Zhang R.-G."/>
        </authorList>
    </citation>
    <scope>NUCLEOTIDE SEQUENCE</scope>
    <source>
        <strain evidence="2">Huo1</strain>
        <tissue evidence="2">Leaf</tissue>
    </source>
</reference>
<protein>
    <submittedName>
        <fullName evidence="2">Uncharacterized protein</fullName>
    </submittedName>
</protein>
<reference evidence="2" key="1">
    <citation type="submission" date="2018-01" db="EMBL/GenBank/DDBJ databases">
        <authorList>
            <person name="Mao J.F."/>
        </authorList>
    </citation>
    <scope>NUCLEOTIDE SEQUENCE</scope>
    <source>
        <strain evidence="2">Huo1</strain>
        <tissue evidence="2">Leaf</tissue>
    </source>
</reference>
<accession>A0A8X8W4C6</accession>